<reference evidence="2" key="1">
    <citation type="submission" date="2023-07" db="EMBL/GenBank/DDBJ databases">
        <authorList>
            <consortium name="CYATHOMIX"/>
        </authorList>
    </citation>
    <scope>NUCLEOTIDE SEQUENCE</scope>
    <source>
        <strain evidence="2">N/A</strain>
    </source>
</reference>
<dbReference type="EMBL" id="CATQJL010000137">
    <property type="protein sequence ID" value="CAJ0596443.1"/>
    <property type="molecule type" value="Genomic_DNA"/>
</dbReference>
<comment type="caution">
    <text evidence="2">The sequence shown here is derived from an EMBL/GenBank/DDBJ whole genome shotgun (WGS) entry which is preliminary data.</text>
</comment>
<accession>A0AA36GQK8</accession>
<name>A0AA36GQK8_CYLNA</name>
<dbReference type="SUPFAM" id="SSF55166">
    <property type="entry name" value="Hedgehog/DD-peptidase"/>
    <property type="match status" value="1"/>
</dbReference>
<gene>
    <name evidence="2" type="ORF">CYNAS_LOCUS8426</name>
</gene>
<evidence type="ECO:0000313" key="3">
    <source>
        <dbReference type="Proteomes" id="UP001176961"/>
    </source>
</evidence>
<dbReference type="CDD" id="cd14845">
    <property type="entry name" value="L-Ala-D-Glu_peptidase_like"/>
    <property type="match status" value="1"/>
</dbReference>
<proteinExistence type="predicted"/>
<organism evidence="2 3">
    <name type="scientific">Cylicocyclus nassatus</name>
    <name type="common">Nematode worm</name>
    <dbReference type="NCBI Taxonomy" id="53992"/>
    <lineage>
        <taxon>Eukaryota</taxon>
        <taxon>Metazoa</taxon>
        <taxon>Ecdysozoa</taxon>
        <taxon>Nematoda</taxon>
        <taxon>Chromadorea</taxon>
        <taxon>Rhabditida</taxon>
        <taxon>Rhabditina</taxon>
        <taxon>Rhabditomorpha</taxon>
        <taxon>Strongyloidea</taxon>
        <taxon>Strongylidae</taxon>
        <taxon>Cylicocyclus</taxon>
    </lineage>
</organism>
<dbReference type="GO" id="GO:0006508">
    <property type="term" value="P:proteolysis"/>
    <property type="evidence" value="ECO:0007669"/>
    <property type="project" value="InterPro"/>
</dbReference>
<keyword evidence="3" id="KW-1185">Reference proteome</keyword>
<dbReference type="InterPro" id="IPR003709">
    <property type="entry name" value="VanY-like_core_dom"/>
</dbReference>
<dbReference type="AlphaFoldDB" id="A0AA36GQK8"/>
<dbReference type="Pfam" id="PF02557">
    <property type="entry name" value="VanY"/>
    <property type="match status" value="1"/>
</dbReference>
<dbReference type="GO" id="GO:0008233">
    <property type="term" value="F:peptidase activity"/>
    <property type="evidence" value="ECO:0007669"/>
    <property type="project" value="InterPro"/>
</dbReference>
<sequence length="266" mass="28951">MNARLMNDKKYLQRVLRLAGYPVGAIDGIVGERTKGAIRRWDEDCANAIVTWGELDKRSEDNLSTLVPFAQLAIRKWFSQKVKAFMAKHNVEVKVICGTRTIAEQDALYAQGRTKPGAKVTNARGGSSMHNYAIAIDLESLSMGNMKRGTNGISSSTPNVATPMVLSGAANGNPLWTLRIIRLPNYMKEYQVFKGSFYVATNKSDADITITDTRTGVTLCTVATGSQALFVAIGSFGGGGGNTKPLEEEIERLNGSFLNKTYKLTS</sequence>
<dbReference type="Gene3D" id="3.30.1380.10">
    <property type="match status" value="1"/>
</dbReference>
<dbReference type="Proteomes" id="UP001176961">
    <property type="component" value="Unassembled WGS sequence"/>
</dbReference>
<evidence type="ECO:0000313" key="2">
    <source>
        <dbReference type="EMBL" id="CAJ0596443.1"/>
    </source>
</evidence>
<protein>
    <recommendedName>
        <fullName evidence="1">D-alanyl-D-alanine carboxypeptidase-like core domain-containing protein</fullName>
    </recommendedName>
</protein>
<feature type="domain" description="D-alanyl-D-alanine carboxypeptidase-like core" evidence="1">
    <location>
        <begin position="80"/>
        <end position="145"/>
    </location>
</feature>
<evidence type="ECO:0000259" key="1">
    <source>
        <dbReference type="Pfam" id="PF02557"/>
    </source>
</evidence>
<dbReference type="InterPro" id="IPR009045">
    <property type="entry name" value="Zn_M74/Hedgehog-like"/>
</dbReference>